<dbReference type="NCBIfam" id="TIGR00657">
    <property type="entry name" value="asp_kinases"/>
    <property type="match status" value="1"/>
</dbReference>
<dbReference type="GO" id="GO:0005524">
    <property type="term" value="F:ATP binding"/>
    <property type="evidence" value="ECO:0007669"/>
    <property type="project" value="UniProtKB-KW"/>
</dbReference>
<evidence type="ECO:0000256" key="7">
    <source>
        <dbReference type="RuleBase" id="RU003448"/>
    </source>
</evidence>
<evidence type="ECO:0000313" key="11">
    <source>
        <dbReference type="Proteomes" id="UP000198711"/>
    </source>
</evidence>
<keyword evidence="3 7" id="KW-0808">Transferase</keyword>
<dbReference type="InterPro" id="IPR001341">
    <property type="entry name" value="Asp_kinase"/>
</dbReference>
<dbReference type="CDD" id="cd04243">
    <property type="entry name" value="AAK_AK-HSDH-like"/>
    <property type="match status" value="1"/>
</dbReference>
<reference evidence="10 11" key="1">
    <citation type="submission" date="2016-10" db="EMBL/GenBank/DDBJ databases">
        <authorList>
            <person name="Varghese N."/>
            <person name="Submissions S."/>
        </authorList>
    </citation>
    <scope>NUCLEOTIDE SEQUENCE [LARGE SCALE GENOMIC DNA]</scope>
    <source>
        <strain evidence="10 11">DSM 25353</strain>
    </source>
</reference>
<evidence type="ECO:0000259" key="9">
    <source>
        <dbReference type="Pfam" id="PF00696"/>
    </source>
</evidence>
<comment type="pathway">
    <text evidence="1 8">Amino-acid biosynthesis; L-lysine biosynthesis via DAP pathway; (S)-tetrahydrodipicolinate from L-aspartate: step 1/4.</text>
</comment>
<dbReference type="GO" id="GO:0005829">
    <property type="term" value="C:cytosol"/>
    <property type="evidence" value="ECO:0007669"/>
    <property type="project" value="TreeGrafter"/>
</dbReference>
<dbReference type="EMBL" id="FNNO01000001">
    <property type="protein sequence ID" value="SDW05652.1"/>
    <property type="molecule type" value="Genomic_DNA"/>
</dbReference>
<organism evidence="10 11">
    <name type="scientific">Hydrobacter penzbergensis</name>
    <dbReference type="NCBI Taxonomy" id="1235997"/>
    <lineage>
        <taxon>Bacteria</taxon>
        <taxon>Pseudomonadati</taxon>
        <taxon>Bacteroidota</taxon>
        <taxon>Chitinophagia</taxon>
        <taxon>Chitinophagales</taxon>
        <taxon>Chitinophagaceae</taxon>
        <taxon>Hydrobacter</taxon>
    </lineage>
</organism>
<proteinExistence type="inferred from homology"/>
<evidence type="ECO:0000256" key="5">
    <source>
        <dbReference type="ARBA" id="ARBA00022777"/>
    </source>
</evidence>
<comment type="pathway">
    <text evidence="8">Amino-acid biosynthesis; L-threonine biosynthesis; L-threonine from L-aspartate: step 1/5.</text>
</comment>
<dbReference type="Pfam" id="PF00696">
    <property type="entry name" value="AA_kinase"/>
    <property type="match status" value="1"/>
</dbReference>
<dbReference type="InterPro" id="IPR042199">
    <property type="entry name" value="AsparK_Bifunc_asparK/hSer_DH"/>
</dbReference>
<dbReference type="GO" id="GO:0009090">
    <property type="term" value="P:homoserine biosynthetic process"/>
    <property type="evidence" value="ECO:0007669"/>
    <property type="project" value="TreeGrafter"/>
</dbReference>
<evidence type="ECO:0000256" key="1">
    <source>
        <dbReference type="ARBA" id="ARBA00004766"/>
    </source>
</evidence>
<keyword evidence="8" id="KW-0028">Amino-acid biosynthesis</keyword>
<comment type="caution">
    <text evidence="10">The sequence shown here is derived from an EMBL/GenBank/DDBJ whole genome shotgun (WGS) entry which is preliminary data.</text>
</comment>
<dbReference type="Proteomes" id="UP000198711">
    <property type="component" value="Unassembled WGS sequence"/>
</dbReference>
<dbReference type="Gene3D" id="1.20.120.1320">
    <property type="entry name" value="Aspartokinase, catalytic domain"/>
    <property type="match status" value="1"/>
</dbReference>
<comment type="pathway">
    <text evidence="8">Amino-acid biosynthesis; L-methionine biosynthesis via de novo pathway; L-homoserine from L-aspartate: step 1/3.</text>
</comment>
<dbReference type="PANTHER" id="PTHR21499:SF59">
    <property type="entry name" value="ASPARTOKINASE"/>
    <property type="match status" value="1"/>
</dbReference>
<dbReference type="SUPFAM" id="SSF53633">
    <property type="entry name" value="Carbamate kinase-like"/>
    <property type="match status" value="1"/>
</dbReference>
<evidence type="ECO:0000256" key="8">
    <source>
        <dbReference type="RuleBase" id="RU004249"/>
    </source>
</evidence>
<dbReference type="InterPro" id="IPR001048">
    <property type="entry name" value="Asp/Glu/Uridylate_kinase"/>
</dbReference>
<evidence type="ECO:0000256" key="2">
    <source>
        <dbReference type="ARBA" id="ARBA00010122"/>
    </source>
</evidence>
<keyword evidence="11" id="KW-1185">Reference proteome</keyword>
<comment type="similarity">
    <text evidence="2 7">Belongs to the aspartokinase family.</text>
</comment>
<dbReference type="PANTHER" id="PTHR21499">
    <property type="entry name" value="ASPARTATE KINASE"/>
    <property type="match status" value="1"/>
</dbReference>
<evidence type="ECO:0000256" key="6">
    <source>
        <dbReference type="ARBA" id="ARBA00022840"/>
    </source>
</evidence>
<comment type="catalytic activity">
    <reaction evidence="7">
        <text>L-aspartate + ATP = 4-phospho-L-aspartate + ADP</text>
        <dbReference type="Rhea" id="RHEA:23776"/>
        <dbReference type="ChEBI" id="CHEBI:29991"/>
        <dbReference type="ChEBI" id="CHEBI:30616"/>
        <dbReference type="ChEBI" id="CHEBI:57535"/>
        <dbReference type="ChEBI" id="CHEBI:456216"/>
        <dbReference type="EC" id="2.7.2.4"/>
    </reaction>
</comment>
<dbReference type="Gene3D" id="3.40.1160.10">
    <property type="entry name" value="Acetylglutamate kinase-like"/>
    <property type="match status" value="1"/>
</dbReference>
<name>A0A8X8L9K1_9BACT</name>
<evidence type="ECO:0000256" key="3">
    <source>
        <dbReference type="ARBA" id="ARBA00022679"/>
    </source>
</evidence>
<accession>A0A8X8L9K1</accession>
<dbReference type="AlphaFoldDB" id="A0A8X8L9K1"/>
<sequence>MKGMKVFKFGGASVNSVERIQNLAAIVRSFNDQPLTIVISAMGKTTNALEKVVEAFYAGKKEEALQLFGVVKNQHLTTAKYLLVTHYNPCLARLNDFFTEIEWLLHDKPVRDFDYYYDQVVCVGELLSTCIISYFLNQEGIANEWLDVRDLLRTDDNFRDATIDWKVSTERIHSHLTPNNSQLTTPIYVTQGFIGATADNESTTLGREGSDYTAAVFANMLEAESVTIWKDVEGVMNADPKQFPDAQLIQELSFREVIEMAYYGAQVIHPKTIKPLQNKDIPLLVKCFLDPSLPGTTIHKKNAKALPPIIVVKQQQVLMQLNSQDFSFVGEQPMSHLYAWINQSRIKPNLVQTGAIGVQLCFDDRADRLEQLASKASNEFDVQLEKNLTLLTIRHYTREKFEALTNGKEILLQQQSKETVQVLYREPQ</sequence>
<protein>
    <recommendedName>
        <fullName evidence="7">Aspartokinase</fullName>
        <ecNumber evidence="7">2.7.2.4</ecNumber>
    </recommendedName>
</protein>
<feature type="domain" description="Aspartate/glutamate/uridylate kinase" evidence="9">
    <location>
        <begin position="5"/>
        <end position="286"/>
    </location>
</feature>
<keyword evidence="6" id="KW-0067">ATP-binding</keyword>
<dbReference type="RefSeq" id="WP_257574613.1">
    <property type="nucleotide sequence ID" value="NZ_FNNO01000001.1"/>
</dbReference>
<keyword evidence="4" id="KW-0547">Nucleotide-binding</keyword>
<evidence type="ECO:0000256" key="4">
    <source>
        <dbReference type="ARBA" id="ARBA00022741"/>
    </source>
</evidence>
<dbReference type="GO" id="GO:0004072">
    <property type="term" value="F:aspartate kinase activity"/>
    <property type="evidence" value="ECO:0007669"/>
    <property type="project" value="UniProtKB-EC"/>
</dbReference>
<dbReference type="EC" id="2.7.2.4" evidence="7"/>
<evidence type="ECO:0000313" key="10">
    <source>
        <dbReference type="EMBL" id="SDW05652.1"/>
    </source>
</evidence>
<dbReference type="InterPro" id="IPR036393">
    <property type="entry name" value="AceGlu_kinase-like_sf"/>
</dbReference>
<dbReference type="GO" id="GO:0009089">
    <property type="term" value="P:lysine biosynthetic process via diaminopimelate"/>
    <property type="evidence" value="ECO:0007669"/>
    <property type="project" value="TreeGrafter"/>
</dbReference>
<gene>
    <name evidence="10" type="ORF">SAMN05444410_101129</name>
</gene>
<keyword evidence="5 7" id="KW-0418">Kinase</keyword>